<dbReference type="InterPro" id="IPR009014">
    <property type="entry name" value="Transketo_C/PFOR_II"/>
</dbReference>
<proteinExistence type="predicted"/>
<dbReference type="InterPro" id="IPR033248">
    <property type="entry name" value="Transketolase_C"/>
</dbReference>
<dbReference type="InterPro" id="IPR051157">
    <property type="entry name" value="PDH/Transketolase"/>
</dbReference>
<dbReference type="Pfam" id="PF02779">
    <property type="entry name" value="Transket_pyr"/>
    <property type="match status" value="1"/>
</dbReference>
<keyword evidence="3" id="KW-1185">Reference proteome</keyword>
<protein>
    <submittedName>
        <fullName evidence="2">Transketolase family protein</fullName>
    </submittedName>
</protein>
<organism evidence="2 3">
    <name type="scientific">Aquincola tertiaricarbonis</name>
    <dbReference type="NCBI Taxonomy" id="391953"/>
    <lineage>
        <taxon>Bacteria</taxon>
        <taxon>Pseudomonadati</taxon>
        <taxon>Pseudomonadota</taxon>
        <taxon>Betaproteobacteria</taxon>
        <taxon>Burkholderiales</taxon>
        <taxon>Sphaerotilaceae</taxon>
        <taxon>Aquincola</taxon>
    </lineage>
</organism>
<sequence length="335" mass="35827">MADTLTASTPTAGRTLGMGESQAVVGRPSQFAPFSQGLLRAAEMHPELVVLTADLGKYTDVHDFRREHPERFFNVGMAEQALVMVAAGLSKVGKVAYCTTYGTFASRRAYDFIAIACAHSHENVKVFAGNPGLASGYGGTHQAIEDLALMRSIPNLTVMDPADATEMAQIAEMAAGLPGTLYCRLLRAHVPVVFDPTTHRVQVGRGHVVGQGGRIGFVSTGVMTERCLDAKAHFDTLGHPAAVFHTATLKPFDTEGLLRFAATVDRLVVAENHVAMGGLASLVVDALYEAGVHKPLLKIAIPDQFIECGSQAFLYDRYGLSTARICQRVSAWIGA</sequence>
<evidence type="ECO:0000259" key="1">
    <source>
        <dbReference type="SMART" id="SM00861"/>
    </source>
</evidence>
<dbReference type="SUPFAM" id="SSF52922">
    <property type="entry name" value="TK C-terminal domain-like"/>
    <property type="match status" value="1"/>
</dbReference>
<dbReference type="PANTHER" id="PTHR43825">
    <property type="entry name" value="PYRUVATE DEHYDROGENASE E1 COMPONENT"/>
    <property type="match status" value="1"/>
</dbReference>
<dbReference type="SUPFAM" id="SSF52518">
    <property type="entry name" value="Thiamin diphosphate-binding fold (THDP-binding)"/>
    <property type="match status" value="1"/>
</dbReference>
<dbReference type="RefSeq" id="WP_250195826.1">
    <property type="nucleotide sequence ID" value="NZ_CP097635.1"/>
</dbReference>
<dbReference type="EMBL" id="CP097635">
    <property type="protein sequence ID" value="URI07592.1"/>
    <property type="molecule type" value="Genomic_DNA"/>
</dbReference>
<evidence type="ECO:0000313" key="3">
    <source>
        <dbReference type="Proteomes" id="UP001056201"/>
    </source>
</evidence>
<dbReference type="PANTHER" id="PTHR43825:SF1">
    <property type="entry name" value="TRANSKETOLASE-LIKE PYRIMIDINE-BINDING DOMAIN-CONTAINING PROTEIN"/>
    <property type="match status" value="1"/>
</dbReference>
<dbReference type="Pfam" id="PF02780">
    <property type="entry name" value="Transketolase_C"/>
    <property type="match status" value="1"/>
</dbReference>
<accession>A0ABY4S6D0</accession>
<feature type="domain" description="Transketolase-like pyrimidine-binding" evidence="1">
    <location>
        <begin position="28"/>
        <end position="192"/>
    </location>
</feature>
<dbReference type="Gene3D" id="3.40.50.920">
    <property type="match status" value="1"/>
</dbReference>
<dbReference type="CDD" id="cd07033">
    <property type="entry name" value="TPP_PYR_DXS_TK_like"/>
    <property type="match status" value="1"/>
</dbReference>
<reference evidence="2" key="1">
    <citation type="submission" date="2022-05" db="EMBL/GenBank/DDBJ databases">
        <title>An RpoN-dependent PEP-CTERM gene is involved in floc formation of an Aquincola tertiaricarbonis strain.</title>
        <authorList>
            <person name="Qiu D."/>
            <person name="Xia M."/>
        </authorList>
    </citation>
    <scope>NUCLEOTIDE SEQUENCE</scope>
    <source>
        <strain evidence="2">RN12</strain>
    </source>
</reference>
<evidence type="ECO:0000313" key="2">
    <source>
        <dbReference type="EMBL" id="URI07592.1"/>
    </source>
</evidence>
<gene>
    <name evidence="2" type="ORF">MW290_02930</name>
</gene>
<name>A0ABY4S6D0_AQUTE</name>
<dbReference type="InterPro" id="IPR029061">
    <property type="entry name" value="THDP-binding"/>
</dbReference>
<dbReference type="SMART" id="SM00861">
    <property type="entry name" value="Transket_pyr"/>
    <property type="match status" value="1"/>
</dbReference>
<dbReference type="Gene3D" id="3.40.50.970">
    <property type="match status" value="1"/>
</dbReference>
<dbReference type="InterPro" id="IPR005475">
    <property type="entry name" value="Transketolase-like_Pyr-bd"/>
</dbReference>
<dbReference type="Proteomes" id="UP001056201">
    <property type="component" value="Chromosome 1"/>
</dbReference>